<organism evidence="11 12">
    <name type="scientific">Levilactobacillus namurensis</name>
    <dbReference type="NCBI Taxonomy" id="380393"/>
    <lineage>
        <taxon>Bacteria</taxon>
        <taxon>Bacillati</taxon>
        <taxon>Bacillota</taxon>
        <taxon>Bacilli</taxon>
        <taxon>Lactobacillales</taxon>
        <taxon>Lactobacillaceae</taxon>
        <taxon>Levilactobacillus</taxon>
    </lineage>
</organism>
<feature type="transmembrane region" description="Helical" evidence="9">
    <location>
        <begin position="120"/>
        <end position="142"/>
    </location>
</feature>
<evidence type="ECO:0000256" key="2">
    <source>
        <dbReference type="ARBA" id="ARBA00022448"/>
    </source>
</evidence>
<gene>
    <name evidence="11" type="ORF">RI532_01895</name>
</gene>
<dbReference type="InterPro" id="IPR036259">
    <property type="entry name" value="MFS_trans_sf"/>
</dbReference>
<dbReference type="PANTHER" id="PTHR11328:SF24">
    <property type="entry name" value="MAJOR FACILITATOR SUPERFAMILY (MFS) PROFILE DOMAIN-CONTAINING PROTEIN"/>
    <property type="match status" value="1"/>
</dbReference>
<evidence type="ECO:0000256" key="9">
    <source>
        <dbReference type="SAM" id="Phobius"/>
    </source>
</evidence>
<evidence type="ECO:0000256" key="8">
    <source>
        <dbReference type="ARBA" id="ARBA00023136"/>
    </source>
</evidence>
<dbReference type="GO" id="GO:0005886">
    <property type="term" value="C:plasma membrane"/>
    <property type="evidence" value="ECO:0007669"/>
    <property type="project" value="UniProtKB-SubCell"/>
</dbReference>
<evidence type="ECO:0000313" key="12">
    <source>
        <dbReference type="Proteomes" id="UP001254075"/>
    </source>
</evidence>
<keyword evidence="2" id="KW-0813">Transport</keyword>
<evidence type="ECO:0000256" key="6">
    <source>
        <dbReference type="ARBA" id="ARBA00022847"/>
    </source>
</evidence>
<dbReference type="InterPro" id="IPR020846">
    <property type="entry name" value="MFS_dom"/>
</dbReference>
<dbReference type="Gene3D" id="1.20.1250.20">
    <property type="entry name" value="MFS general substrate transporter like domains"/>
    <property type="match status" value="2"/>
</dbReference>
<evidence type="ECO:0000313" key="11">
    <source>
        <dbReference type="EMBL" id="MDT7013181.1"/>
    </source>
</evidence>
<proteinExistence type="predicted"/>
<keyword evidence="5 9" id="KW-0812">Transmembrane</keyword>
<dbReference type="CDD" id="cd17332">
    <property type="entry name" value="MFS_MelB_like"/>
    <property type="match status" value="1"/>
</dbReference>
<feature type="transmembrane region" description="Helical" evidence="9">
    <location>
        <begin position="190"/>
        <end position="210"/>
    </location>
</feature>
<protein>
    <submittedName>
        <fullName evidence="11">MFS transporter</fullName>
    </submittedName>
</protein>
<dbReference type="RefSeq" id="WP_276819978.1">
    <property type="nucleotide sequence ID" value="NZ_DYXS01000003.1"/>
</dbReference>
<keyword evidence="3" id="KW-1003">Cell membrane</keyword>
<dbReference type="AlphaFoldDB" id="A0AAW8W433"/>
<dbReference type="NCBIfam" id="TIGR00792">
    <property type="entry name" value="gph"/>
    <property type="match status" value="1"/>
</dbReference>
<name>A0AAW8W433_9LACO</name>
<feature type="domain" description="Major facilitator superfamily (MFS) profile" evidence="10">
    <location>
        <begin position="242"/>
        <end position="458"/>
    </location>
</feature>
<evidence type="ECO:0000256" key="4">
    <source>
        <dbReference type="ARBA" id="ARBA00022597"/>
    </source>
</evidence>
<evidence type="ECO:0000256" key="5">
    <source>
        <dbReference type="ARBA" id="ARBA00022692"/>
    </source>
</evidence>
<evidence type="ECO:0000256" key="7">
    <source>
        <dbReference type="ARBA" id="ARBA00022989"/>
    </source>
</evidence>
<dbReference type="InterPro" id="IPR018043">
    <property type="entry name" value="Na/Gal_symport_CS"/>
</dbReference>
<dbReference type="InterPro" id="IPR039672">
    <property type="entry name" value="MFS_2"/>
</dbReference>
<evidence type="ECO:0000256" key="1">
    <source>
        <dbReference type="ARBA" id="ARBA00004651"/>
    </source>
</evidence>
<feature type="transmembrane region" description="Helical" evidence="9">
    <location>
        <begin position="331"/>
        <end position="355"/>
    </location>
</feature>
<dbReference type="EMBL" id="JAVLAM010000001">
    <property type="protein sequence ID" value="MDT7013181.1"/>
    <property type="molecule type" value="Genomic_DNA"/>
</dbReference>
<keyword evidence="7 9" id="KW-1133">Transmembrane helix</keyword>
<dbReference type="GO" id="GO:0008643">
    <property type="term" value="P:carbohydrate transport"/>
    <property type="evidence" value="ECO:0007669"/>
    <property type="project" value="InterPro"/>
</dbReference>
<dbReference type="PROSITE" id="PS50850">
    <property type="entry name" value="MFS"/>
    <property type="match status" value="1"/>
</dbReference>
<feature type="transmembrane region" description="Helical" evidence="9">
    <location>
        <begin position="420"/>
        <end position="439"/>
    </location>
</feature>
<feature type="transmembrane region" description="Helical" evidence="9">
    <location>
        <begin position="242"/>
        <end position="265"/>
    </location>
</feature>
<dbReference type="Pfam" id="PF13347">
    <property type="entry name" value="MFS_2"/>
    <property type="match status" value="1"/>
</dbReference>
<feature type="transmembrane region" description="Helical" evidence="9">
    <location>
        <begin position="44"/>
        <end position="64"/>
    </location>
</feature>
<comment type="subcellular location">
    <subcellularLocation>
        <location evidence="1">Cell membrane</location>
        <topology evidence="1">Multi-pass membrane protein</topology>
    </subcellularLocation>
</comment>
<keyword evidence="8 9" id="KW-0472">Membrane</keyword>
<dbReference type="Proteomes" id="UP001254075">
    <property type="component" value="Unassembled WGS sequence"/>
</dbReference>
<dbReference type="GO" id="GO:0006814">
    <property type="term" value="P:sodium ion transport"/>
    <property type="evidence" value="ECO:0007669"/>
    <property type="project" value="InterPro"/>
</dbReference>
<keyword evidence="6" id="KW-0769">Symport</keyword>
<evidence type="ECO:0000256" key="3">
    <source>
        <dbReference type="ARBA" id="ARBA00022475"/>
    </source>
</evidence>
<feature type="transmembrane region" description="Helical" evidence="9">
    <location>
        <begin position="308"/>
        <end position="325"/>
    </location>
</feature>
<feature type="transmembrane region" description="Helical" evidence="9">
    <location>
        <begin position="93"/>
        <end position="114"/>
    </location>
</feature>
<reference evidence="11" key="1">
    <citation type="submission" date="2023-08" db="EMBL/GenBank/DDBJ databases">
        <authorList>
            <person name="Page C.A."/>
            <person name="Perez-Diaz I.M."/>
        </authorList>
    </citation>
    <scope>NUCLEOTIDE SEQUENCE</scope>
    <source>
        <strain evidence="11">3.8.38</strain>
    </source>
</reference>
<feature type="transmembrane region" description="Helical" evidence="9">
    <location>
        <begin position="163"/>
        <end position="184"/>
    </location>
</feature>
<dbReference type="SUPFAM" id="SSF103473">
    <property type="entry name" value="MFS general substrate transporter"/>
    <property type="match status" value="1"/>
</dbReference>
<feature type="transmembrane region" description="Helical" evidence="9">
    <location>
        <begin position="392"/>
        <end position="414"/>
    </location>
</feature>
<sequence>MQATNTVSSENNENHILSFGEKVSYGLGDFATNLTWSAIGSFIVFYYTDTIGLAAAAIGTIMLISKSLDGIWDLIMGAAVDKTHTKYGKARPWLLWAAPAFALLSITLFTVPNIGYTGKLIYVFISYNLLSIAFSAVVIPYGTLNTLITRNRDERDKANLFRMFFGQGSGLFVSNAVLPLVAFFGGHEHGWIMTFIVFSIIGMLMFLWVFRSQRERVHLTSKVSDDKVSFSVKAKAMFTNKYWIIVVLFFIVFNIASSLQVGALVYYAKYIFNDSTLVGALTAANVIPLLICLLFTSKIFEKIGKRNAMLIGAILNILGYLINAFSPYNFILTIIGQIIKGIGMAAMVGGIFALLPDTIEYGYMKTKIRIEGLLYAGGSFGQKVGAGIGTALLGWILSYFGYLGGAAHISAHAITGIQVSFIWAPIVLFIIQAILLWMYKLDNEFKEKNIGNNFQKAN</sequence>
<dbReference type="PANTHER" id="PTHR11328">
    <property type="entry name" value="MAJOR FACILITATOR SUPERFAMILY DOMAIN-CONTAINING PROTEIN"/>
    <property type="match status" value="1"/>
</dbReference>
<accession>A0AAW8W433</accession>
<evidence type="ECO:0000259" key="10">
    <source>
        <dbReference type="PROSITE" id="PS50850"/>
    </source>
</evidence>
<feature type="transmembrane region" description="Helical" evidence="9">
    <location>
        <begin position="277"/>
        <end position="296"/>
    </location>
</feature>
<dbReference type="InterPro" id="IPR001927">
    <property type="entry name" value="Na/Gal_symport"/>
</dbReference>
<keyword evidence="4" id="KW-0762">Sugar transport</keyword>
<comment type="caution">
    <text evidence="11">The sequence shown here is derived from an EMBL/GenBank/DDBJ whole genome shotgun (WGS) entry which is preliminary data.</text>
</comment>
<dbReference type="PROSITE" id="PS00872">
    <property type="entry name" value="NA_GALACTOSIDE_SYMP"/>
    <property type="match status" value="1"/>
</dbReference>
<dbReference type="GO" id="GO:0015293">
    <property type="term" value="F:symporter activity"/>
    <property type="evidence" value="ECO:0007669"/>
    <property type="project" value="UniProtKB-KW"/>
</dbReference>